<evidence type="ECO:0000313" key="3">
    <source>
        <dbReference type="Proteomes" id="UP000326924"/>
    </source>
</evidence>
<evidence type="ECO:0000313" key="2">
    <source>
        <dbReference type="EMBL" id="KAA8900855.1"/>
    </source>
</evidence>
<feature type="transmembrane region" description="Helical" evidence="1">
    <location>
        <begin position="55"/>
        <end position="81"/>
    </location>
</feature>
<keyword evidence="1" id="KW-0472">Membrane</keyword>
<organism evidence="2 3">
    <name type="scientific">Sphaerosporella brunnea</name>
    <dbReference type="NCBI Taxonomy" id="1250544"/>
    <lineage>
        <taxon>Eukaryota</taxon>
        <taxon>Fungi</taxon>
        <taxon>Dikarya</taxon>
        <taxon>Ascomycota</taxon>
        <taxon>Pezizomycotina</taxon>
        <taxon>Pezizomycetes</taxon>
        <taxon>Pezizales</taxon>
        <taxon>Pyronemataceae</taxon>
        <taxon>Sphaerosporella</taxon>
    </lineage>
</organism>
<sequence length="132" mass="14706">MGGFSQRGGVVTFRVTTGSTCRQGFRFVSFSFIFLFFFIFLRGDCCFYPSLSMRVLARTCIIALVSCPVPPGIISIIIIIIIITKSVLRWMDGCNVFIVVFRVVLRSAFGEKRTTTAIVVVLIAVVNDVDVY</sequence>
<reference evidence="2 3" key="1">
    <citation type="submission" date="2019-09" db="EMBL/GenBank/DDBJ databases">
        <title>Draft genome of the ectomycorrhizal ascomycete Sphaerosporella brunnea.</title>
        <authorList>
            <consortium name="DOE Joint Genome Institute"/>
            <person name="Benucci G.M."/>
            <person name="Marozzi G."/>
            <person name="Antonielli L."/>
            <person name="Sanchez S."/>
            <person name="Marco P."/>
            <person name="Wang X."/>
            <person name="Falini L.B."/>
            <person name="Barry K."/>
            <person name="Haridas S."/>
            <person name="Lipzen A."/>
            <person name="Labutti K."/>
            <person name="Grigoriev I.V."/>
            <person name="Murat C."/>
            <person name="Martin F."/>
            <person name="Albertini E."/>
            <person name="Donnini D."/>
            <person name="Bonito G."/>
        </authorList>
    </citation>
    <scope>NUCLEOTIDE SEQUENCE [LARGE SCALE GENOMIC DNA]</scope>
    <source>
        <strain evidence="2 3">Sb_GMNB300</strain>
    </source>
</reference>
<dbReference type="AlphaFoldDB" id="A0A5J5EQV4"/>
<keyword evidence="3" id="KW-1185">Reference proteome</keyword>
<evidence type="ECO:0000256" key="1">
    <source>
        <dbReference type="SAM" id="Phobius"/>
    </source>
</evidence>
<keyword evidence="1" id="KW-0812">Transmembrane</keyword>
<comment type="caution">
    <text evidence="2">The sequence shown here is derived from an EMBL/GenBank/DDBJ whole genome shotgun (WGS) entry which is preliminary data.</text>
</comment>
<dbReference type="Proteomes" id="UP000326924">
    <property type="component" value="Unassembled WGS sequence"/>
</dbReference>
<name>A0A5J5EQV4_9PEZI</name>
<keyword evidence="1" id="KW-1133">Transmembrane helix</keyword>
<proteinExistence type="predicted"/>
<feature type="transmembrane region" description="Helical" evidence="1">
    <location>
        <begin position="24"/>
        <end position="43"/>
    </location>
</feature>
<gene>
    <name evidence="2" type="ORF">FN846DRAFT_957731</name>
</gene>
<protein>
    <submittedName>
        <fullName evidence="2">Uncharacterized protein</fullName>
    </submittedName>
</protein>
<accession>A0A5J5EQV4</accession>
<dbReference type="InParanoid" id="A0A5J5EQV4"/>
<dbReference type="EMBL" id="VXIS01000148">
    <property type="protein sequence ID" value="KAA8900855.1"/>
    <property type="molecule type" value="Genomic_DNA"/>
</dbReference>